<dbReference type="GeneID" id="5480977"/>
<sequence length="296" mass="33277">MSHDRSRRHQNEAKPAEPLIKRYMDLRMNHPKPERPRNIADKISQGIENMNFQTQDSDGNESSSDSRHSTRGSRSSRRHTSQRSETAKQRLPYPEGDSLIPGDVPDELEYRTAVEANRRAARERRPPTTKPNDTSTSAHGKVHRSPSHSDNSRHQFKTSSQETNTSIPRRSERSKATQVTQSNLSYGSESDSGKRSKTRTNTTNSGARTSKSEQSQELTSRKKTSISTSRNAGDGNGNGSRTIHTPHRDSNREHSKKDRDTRTVPRRQGTPSLPFESLTPGELLDAVFRVVRTIAS</sequence>
<organism evidence="2 3">
    <name type="scientific">Sclerotinia sclerotiorum (strain ATCC 18683 / 1980 / Ss-1)</name>
    <name type="common">White mold</name>
    <name type="synonym">Whetzelinia sclerotiorum</name>
    <dbReference type="NCBI Taxonomy" id="665079"/>
    <lineage>
        <taxon>Eukaryota</taxon>
        <taxon>Fungi</taxon>
        <taxon>Dikarya</taxon>
        <taxon>Ascomycota</taxon>
        <taxon>Pezizomycotina</taxon>
        <taxon>Leotiomycetes</taxon>
        <taxon>Helotiales</taxon>
        <taxon>Sclerotiniaceae</taxon>
        <taxon>Sclerotinia</taxon>
    </lineage>
</organism>
<feature type="compositionally biased region" description="Polar residues" evidence="1">
    <location>
        <begin position="46"/>
        <end position="61"/>
    </location>
</feature>
<dbReference type="AlphaFoldDB" id="A7F978"/>
<reference evidence="3" key="1">
    <citation type="journal article" date="2011" name="PLoS Genet.">
        <title>Genomic analysis of the necrotrophic fungal pathogens Sclerotinia sclerotiorum and Botrytis cinerea.</title>
        <authorList>
            <person name="Amselem J."/>
            <person name="Cuomo C.A."/>
            <person name="van Kan J.A."/>
            <person name="Viaud M."/>
            <person name="Benito E.P."/>
            <person name="Couloux A."/>
            <person name="Coutinho P.M."/>
            <person name="de Vries R.P."/>
            <person name="Dyer P.S."/>
            <person name="Fillinger S."/>
            <person name="Fournier E."/>
            <person name="Gout L."/>
            <person name="Hahn M."/>
            <person name="Kohn L."/>
            <person name="Lapalu N."/>
            <person name="Plummer K.M."/>
            <person name="Pradier J.M."/>
            <person name="Quevillon E."/>
            <person name="Sharon A."/>
            <person name="Simon A."/>
            <person name="ten Have A."/>
            <person name="Tudzynski B."/>
            <person name="Tudzynski P."/>
            <person name="Wincker P."/>
            <person name="Andrew M."/>
            <person name="Anthouard V."/>
            <person name="Beever R.E."/>
            <person name="Beffa R."/>
            <person name="Benoit I."/>
            <person name="Bouzid O."/>
            <person name="Brault B."/>
            <person name="Chen Z."/>
            <person name="Choquer M."/>
            <person name="Collemare J."/>
            <person name="Cotton P."/>
            <person name="Danchin E.G."/>
            <person name="Da Silva C."/>
            <person name="Gautier A."/>
            <person name="Giraud C."/>
            <person name="Giraud T."/>
            <person name="Gonzalez C."/>
            <person name="Grossetete S."/>
            <person name="Guldener U."/>
            <person name="Henrissat B."/>
            <person name="Howlett B.J."/>
            <person name="Kodira C."/>
            <person name="Kretschmer M."/>
            <person name="Lappartient A."/>
            <person name="Leroch M."/>
            <person name="Levis C."/>
            <person name="Mauceli E."/>
            <person name="Neuveglise C."/>
            <person name="Oeser B."/>
            <person name="Pearson M."/>
            <person name="Poulain J."/>
            <person name="Poussereau N."/>
            <person name="Quesneville H."/>
            <person name="Rascle C."/>
            <person name="Schumacher J."/>
            <person name="Segurens B."/>
            <person name="Sexton A."/>
            <person name="Silva E."/>
            <person name="Sirven C."/>
            <person name="Soanes D.M."/>
            <person name="Talbot N.J."/>
            <person name="Templeton M."/>
            <person name="Yandava C."/>
            <person name="Yarden O."/>
            <person name="Zeng Q."/>
            <person name="Rollins J.A."/>
            <person name="Lebrun M.H."/>
            <person name="Dickman M."/>
        </authorList>
    </citation>
    <scope>NUCLEOTIDE SEQUENCE [LARGE SCALE GENOMIC DNA]</scope>
    <source>
        <strain evidence="3">ATCC 18683 / 1980 / Ss-1</strain>
    </source>
</reference>
<keyword evidence="3" id="KW-1185">Reference proteome</keyword>
<dbReference type="KEGG" id="ssl:SS1G_14159"/>
<gene>
    <name evidence="2" type="ORF">SS1G_14159</name>
</gene>
<evidence type="ECO:0000313" key="2">
    <source>
        <dbReference type="EMBL" id="EDO00289.1"/>
    </source>
</evidence>
<feature type="compositionally biased region" description="Basic and acidic residues" evidence="1">
    <location>
        <begin position="1"/>
        <end position="40"/>
    </location>
</feature>
<feature type="compositionally biased region" description="Basic and acidic residues" evidence="1">
    <location>
        <begin position="108"/>
        <end position="126"/>
    </location>
</feature>
<feature type="compositionally biased region" description="Polar residues" evidence="1">
    <location>
        <begin position="157"/>
        <end position="168"/>
    </location>
</feature>
<evidence type="ECO:0000256" key="1">
    <source>
        <dbReference type="SAM" id="MobiDB-lite"/>
    </source>
</evidence>
<accession>A7F978</accession>
<feature type="compositionally biased region" description="Basic and acidic residues" evidence="1">
    <location>
        <begin position="246"/>
        <end position="263"/>
    </location>
</feature>
<feature type="region of interest" description="Disordered" evidence="1">
    <location>
        <begin position="1"/>
        <end position="278"/>
    </location>
</feature>
<dbReference type="Proteomes" id="UP000001312">
    <property type="component" value="Unassembled WGS sequence"/>
</dbReference>
<dbReference type="RefSeq" id="XP_001584876.1">
    <property type="nucleotide sequence ID" value="XM_001584826.1"/>
</dbReference>
<dbReference type="EMBL" id="CH476650">
    <property type="protein sequence ID" value="EDO00289.1"/>
    <property type="molecule type" value="Genomic_DNA"/>
</dbReference>
<name>A7F978_SCLS1</name>
<proteinExistence type="predicted"/>
<evidence type="ECO:0000313" key="3">
    <source>
        <dbReference type="Proteomes" id="UP000001312"/>
    </source>
</evidence>
<dbReference type="InParanoid" id="A7F978"/>
<protein>
    <submittedName>
        <fullName evidence="2">Uncharacterized protein</fullName>
    </submittedName>
</protein>
<feature type="compositionally biased region" description="Polar residues" evidence="1">
    <location>
        <begin position="176"/>
        <end position="190"/>
    </location>
</feature>
<feature type="compositionally biased region" description="Polar residues" evidence="1">
    <location>
        <begin position="199"/>
        <end position="218"/>
    </location>
</feature>
<feature type="compositionally biased region" description="Basic residues" evidence="1">
    <location>
        <begin position="69"/>
        <end position="81"/>
    </location>
</feature>